<name>A0A7W6CCY4_9SPHN</name>
<dbReference type="EMBL" id="JACIDX010000003">
    <property type="protein sequence ID" value="MBB3954258.1"/>
    <property type="molecule type" value="Genomic_DNA"/>
</dbReference>
<dbReference type="RefSeq" id="WP_183623599.1">
    <property type="nucleotide sequence ID" value="NZ_JACIDX010000003.1"/>
</dbReference>
<sequence>MLTKSLEIASQIPSHGPRKAAIQLVAEFETALLAHHRDGRPVFGPERDLAQDYQASPKAVRQALRILESRFLGSVRRGVHGGLALRVPAIEESAELMAIYLSAIGAGRDEVRGAQDILMPEMAQRPTASLDFVGGILSALAQTFDRADNHLPAMGDTRALVIARRIVADLQARPVPPGGRARLGTLVELEETHSSGRPIILQAIRILEELEMIEMVPGRGGGIALRQPSPGAVVRALYPHFVLQNLNRETSRDIIWSINLATATYAAERRTPKQAYLLRATLDELQARDFDTADHSGQVLIWRMLGDVAGNRVLHMLARCIFYFQLQSDAVALERILEPLPDVLLDYTCQLARAVCEGDAMAARHAVTLCESVARS</sequence>
<keyword evidence="2" id="KW-1185">Reference proteome</keyword>
<dbReference type="AlphaFoldDB" id="A0A7W6CCY4"/>
<evidence type="ECO:0000313" key="1">
    <source>
        <dbReference type="EMBL" id="MBB3954258.1"/>
    </source>
</evidence>
<gene>
    <name evidence="1" type="ORF">GGR38_001185</name>
</gene>
<dbReference type="GO" id="GO:0003677">
    <property type="term" value="F:DNA binding"/>
    <property type="evidence" value="ECO:0007669"/>
    <property type="project" value="UniProtKB-KW"/>
</dbReference>
<reference evidence="1 2" key="1">
    <citation type="submission" date="2020-08" db="EMBL/GenBank/DDBJ databases">
        <title>Genomic Encyclopedia of Type Strains, Phase IV (KMG-IV): sequencing the most valuable type-strain genomes for metagenomic binning, comparative biology and taxonomic classification.</title>
        <authorList>
            <person name="Goeker M."/>
        </authorList>
    </citation>
    <scope>NUCLEOTIDE SEQUENCE [LARGE SCALE GENOMIC DNA]</scope>
    <source>
        <strain evidence="1 2">DSM 27057</strain>
    </source>
</reference>
<comment type="caution">
    <text evidence="1">The sequence shown here is derived from an EMBL/GenBank/DDBJ whole genome shotgun (WGS) entry which is preliminary data.</text>
</comment>
<dbReference type="Proteomes" id="UP000548867">
    <property type="component" value="Unassembled WGS sequence"/>
</dbReference>
<evidence type="ECO:0000313" key="2">
    <source>
        <dbReference type="Proteomes" id="UP000548867"/>
    </source>
</evidence>
<keyword evidence="1" id="KW-0238">DNA-binding</keyword>
<accession>A0A7W6CCY4</accession>
<organism evidence="1 2">
    <name type="scientific">Novosphingobium sediminicola</name>
    <dbReference type="NCBI Taxonomy" id="563162"/>
    <lineage>
        <taxon>Bacteria</taxon>
        <taxon>Pseudomonadati</taxon>
        <taxon>Pseudomonadota</taxon>
        <taxon>Alphaproteobacteria</taxon>
        <taxon>Sphingomonadales</taxon>
        <taxon>Sphingomonadaceae</taxon>
        <taxon>Novosphingobium</taxon>
    </lineage>
</organism>
<proteinExistence type="predicted"/>
<protein>
    <submittedName>
        <fullName evidence="1">DNA-binding FadR family transcriptional regulator</fullName>
    </submittedName>
</protein>